<evidence type="ECO:0000256" key="4">
    <source>
        <dbReference type="ARBA" id="ARBA00023136"/>
    </source>
</evidence>
<evidence type="ECO:0000256" key="2">
    <source>
        <dbReference type="ARBA" id="ARBA00022692"/>
    </source>
</evidence>
<evidence type="ECO:0000256" key="6">
    <source>
        <dbReference type="SAM" id="MobiDB-lite"/>
    </source>
</evidence>
<dbReference type="PANTHER" id="PTHR11662:SF446">
    <property type="entry name" value="SODIUM-DEPENDENT PHOSPHATE TRANSPORT PROTEIN 1, CHLOROPLASTIC"/>
    <property type="match status" value="1"/>
</dbReference>
<sequence>MILPLDCHSLRSPPARQYIVLQQRILPVPVSRGSRAPGNCSQACQSFLTRQHGSPKLQSKHLRTSKVKAAPPSGHTQGPAVKVSDEAYPPATEANKDAFASQWTRVIVIVAGVMLLASLQRQTTSVLAVPLAAEFHISLPQLGLLQSAALWATLWVSFLLASLRTTPSASAASAQWVPAEKRGRAMSILYGCFNAGSVLSMAATPFFATELGWPSAFRLFAIIGLVWAAVGWKVVPSRDYSKRTHHRIKVTKQACRRARQVQLVWKKCQITFCMQRKAHTVRQTPRSRLELQKLATDRLALLDAWCDRMGLLHLCTWIPTYLDYLGVTNLKTAGLLSALPWAATATAAVLAGLVADKLETGLGWTTVRVRRVMQSTATLGPALVLLPLILGKDHVSVTLAVACLTSTLALQAFCYAGFHAYLQDVANADAGKLLGLTNSSSTAVGIIGNLVTGQMAGIEHGYGIIFAITAALYFGSFITWNLFMKGAPVRL</sequence>
<evidence type="ECO:0000313" key="8">
    <source>
        <dbReference type="EMBL" id="KAK9843624.1"/>
    </source>
</evidence>
<evidence type="ECO:0000256" key="3">
    <source>
        <dbReference type="ARBA" id="ARBA00022989"/>
    </source>
</evidence>
<name>A0AAW1SDJ8_9CHLO</name>
<accession>A0AAW1SDJ8</accession>
<dbReference type="InterPro" id="IPR036259">
    <property type="entry name" value="MFS_trans_sf"/>
</dbReference>
<dbReference type="GO" id="GO:0022857">
    <property type="term" value="F:transmembrane transporter activity"/>
    <property type="evidence" value="ECO:0007669"/>
    <property type="project" value="InterPro"/>
</dbReference>
<keyword evidence="9" id="KW-1185">Reference proteome</keyword>
<feature type="region of interest" description="Disordered" evidence="6">
    <location>
        <begin position="64"/>
        <end position="83"/>
    </location>
</feature>
<evidence type="ECO:0000313" key="9">
    <source>
        <dbReference type="Proteomes" id="UP001485043"/>
    </source>
</evidence>
<feature type="transmembrane region" description="Helical" evidence="7">
    <location>
        <begin position="397"/>
        <end position="418"/>
    </location>
</feature>
<dbReference type="InterPro" id="IPR050382">
    <property type="entry name" value="MFS_Na/Anion_cotransporter"/>
</dbReference>
<keyword evidence="4 7" id="KW-0472">Membrane</keyword>
<gene>
    <name evidence="8" type="ORF">WJX84_006573</name>
</gene>
<dbReference type="Gene3D" id="1.20.1250.20">
    <property type="entry name" value="MFS general substrate transporter like domains"/>
    <property type="match status" value="1"/>
</dbReference>
<keyword evidence="2 7" id="KW-0812">Transmembrane</keyword>
<reference evidence="8 9" key="1">
    <citation type="journal article" date="2024" name="Nat. Commun.">
        <title>Phylogenomics reveals the evolutionary origins of lichenization in chlorophyte algae.</title>
        <authorList>
            <person name="Puginier C."/>
            <person name="Libourel C."/>
            <person name="Otte J."/>
            <person name="Skaloud P."/>
            <person name="Haon M."/>
            <person name="Grisel S."/>
            <person name="Petersen M."/>
            <person name="Berrin J.G."/>
            <person name="Delaux P.M."/>
            <person name="Dal Grande F."/>
            <person name="Keller J."/>
        </authorList>
    </citation>
    <scope>NUCLEOTIDE SEQUENCE [LARGE SCALE GENOMIC DNA]</scope>
    <source>
        <strain evidence="8 9">SAG 2523</strain>
    </source>
</reference>
<dbReference type="PANTHER" id="PTHR11662">
    <property type="entry name" value="SOLUTE CARRIER FAMILY 17"/>
    <property type="match status" value="1"/>
</dbReference>
<proteinExistence type="inferred from homology"/>
<dbReference type="Pfam" id="PF07690">
    <property type="entry name" value="MFS_1"/>
    <property type="match status" value="1"/>
</dbReference>
<protein>
    <submittedName>
        <fullName evidence="8">Uncharacterized protein</fullName>
    </submittedName>
</protein>
<evidence type="ECO:0000256" key="5">
    <source>
        <dbReference type="ARBA" id="ARBA00024362"/>
    </source>
</evidence>
<feature type="transmembrane region" description="Helical" evidence="7">
    <location>
        <begin position="333"/>
        <end position="352"/>
    </location>
</feature>
<organism evidence="8 9">
    <name type="scientific">Apatococcus fuscideae</name>
    <dbReference type="NCBI Taxonomy" id="2026836"/>
    <lineage>
        <taxon>Eukaryota</taxon>
        <taxon>Viridiplantae</taxon>
        <taxon>Chlorophyta</taxon>
        <taxon>core chlorophytes</taxon>
        <taxon>Trebouxiophyceae</taxon>
        <taxon>Chlorellales</taxon>
        <taxon>Chlorellaceae</taxon>
        <taxon>Apatococcus</taxon>
    </lineage>
</organism>
<evidence type="ECO:0000256" key="7">
    <source>
        <dbReference type="SAM" id="Phobius"/>
    </source>
</evidence>
<dbReference type="GO" id="GO:0016020">
    <property type="term" value="C:membrane"/>
    <property type="evidence" value="ECO:0007669"/>
    <property type="project" value="UniProtKB-SubCell"/>
</dbReference>
<evidence type="ECO:0000256" key="1">
    <source>
        <dbReference type="ARBA" id="ARBA00004141"/>
    </source>
</evidence>
<feature type="transmembrane region" description="Helical" evidence="7">
    <location>
        <begin position="139"/>
        <end position="161"/>
    </location>
</feature>
<dbReference type="InterPro" id="IPR011701">
    <property type="entry name" value="MFS"/>
</dbReference>
<feature type="transmembrane region" description="Helical" evidence="7">
    <location>
        <begin position="462"/>
        <end position="483"/>
    </location>
</feature>
<feature type="transmembrane region" description="Helical" evidence="7">
    <location>
        <begin position="188"/>
        <end position="209"/>
    </location>
</feature>
<comment type="subcellular location">
    <subcellularLocation>
        <location evidence="1">Membrane</location>
        <topology evidence="1">Multi-pass membrane protein</topology>
    </subcellularLocation>
</comment>
<comment type="similarity">
    <text evidence="5">Belongs to the major facilitator superfamily. Sodium/anion cotransporter (TC 2.A.1.14) family.</text>
</comment>
<feature type="transmembrane region" description="Helical" evidence="7">
    <location>
        <begin position="215"/>
        <end position="235"/>
    </location>
</feature>
<dbReference type="Proteomes" id="UP001485043">
    <property type="component" value="Unassembled WGS sequence"/>
</dbReference>
<comment type="caution">
    <text evidence="8">The sequence shown here is derived from an EMBL/GenBank/DDBJ whole genome shotgun (WGS) entry which is preliminary data.</text>
</comment>
<dbReference type="EMBL" id="JALJOV010001677">
    <property type="protein sequence ID" value="KAK9843624.1"/>
    <property type="molecule type" value="Genomic_DNA"/>
</dbReference>
<dbReference type="AlphaFoldDB" id="A0AAW1SDJ8"/>
<keyword evidence="3 7" id="KW-1133">Transmembrane helix</keyword>
<dbReference type="SUPFAM" id="SSF103473">
    <property type="entry name" value="MFS general substrate transporter"/>
    <property type="match status" value="1"/>
</dbReference>